<name>A0A0E9RLM5_ANGAN</name>
<dbReference type="AlphaFoldDB" id="A0A0E9RLM5"/>
<evidence type="ECO:0000313" key="1">
    <source>
        <dbReference type="EMBL" id="JAH30056.1"/>
    </source>
</evidence>
<reference evidence="1" key="2">
    <citation type="journal article" date="2015" name="Fish Shellfish Immunol.">
        <title>Early steps in the European eel (Anguilla anguilla)-Vibrio vulnificus interaction in the gills: Role of the RtxA13 toxin.</title>
        <authorList>
            <person name="Callol A."/>
            <person name="Pajuelo D."/>
            <person name="Ebbesson L."/>
            <person name="Teles M."/>
            <person name="MacKenzie S."/>
            <person name="Amaro C."/>
        </authorList>
    </citation>
    <scope>NUCLEOTIDE SEQUENCE</scope>
</reference>
<reference evidence="1" key="1">
    <citation type="submission" date="2014-11" db="EMBL/GenBank/DDBJ databases">
        <authorList>
            <person name="Amaro Gonzalez C."/>
        </authorList>
    </citation>
    <scope>NUCLEOTIDE SEQUENCE</scope>
</reference>
<protein>
    <submittedName>
        <fullName evidence="1">Uncharacterized protein</fullName>
    </submittedName>
</protein>
<accession>A0A0E9RLM5</accession>
<sequence length="72" mass="8271">MLIIYCHRNITSSYFRAPLVFKQFSVGTLLKNVLSELNLLCSGSNPSSLTILQHCYHVTEIQKRHILSFTMI</sequence>
<proteinExistence type="predicted"/>
<organism evidence="1">
    <name type="scientific">Anguilla anguilla</name>
    <name type="common">European freshwater eel</name>
    <name type="synonym">Muraena anguilla</name>
    <dbReference type="NCBI Taxonomy" id="7936"/>
    <lineage>
        <taxon>Eukaryota</taxon>
        <taxon>Metazoa</taxon>
        <taxon>Chordata</taxon>
        <taxon>Craniata</taxon>
        <taxon>Vertebrata</taxon>
        <taxon>Euteleostomi</taxon>
        <taxon>Actinopterygii</taxon>
        <taxon>Neopterygii</taxon>
        <taxon>Teleostei</taxon>
        <taxon>Anguilliformes</taxon>
        <taxon>Anguillidae</taxon>
        <taxon>Anguilla</taxon>
    </lineage>
</organism>
<dbReference type="EMBL" id="GBXM01078521">
    <property type="protein sequence ID" value="JAH30056.1"/>
    <property type="molecule type" value="Transcribed_RNA"/>
</dbReference>